<evidence type="ECO:0000313" key="3">
    <source>
        <dbReference type="Proteomes" id="UP000284543"/>
    </source>
</evidence>
<comment type="similarity">
    <text evidence="1">Belongs to the cycloisomerase 2 family.</text>
</comment>
<dbReference type="PANTHER" id="PTHR30344:SF1">
    <property type="entry name" value="6-PHOSPHOGLUCONOLACTONASE"/>
    <property type="match status" value="1"/>
</dbReference>
<proteinExistence type="inferred from homology"/>
<name>A0A412ZEJ0_9FIRM</name>
<dbReference type="InterPro" id="IPR011048">
    <property type="entry name" value="Haem_d1_sf"/>
</dbReference>
<dbReference type="Proteomes" id="UP000284543">
    <property type="component" value="Unassembled WGS sequence"/>
</dbReference>
<dbReference type="InterPro" id="IPR050282">
    <property type="entry name" value="Cycloisomerase_2"/>
</dbReference>
<dbReference type="RefSeq" id="WP_002570222.1">
    <property type="nucleotide sequence ID" value="NZ_CAUHGS010000006.1"/>
</dbReference>
<dbReference type="Pfam" id="PF10282">
    <property type="entry name" value="Lactonase"/>
    <property type="match status" value="1"/>
</dbReference>
<gene>
    <name evidence="2" type="ORF">DWW02_02585</name>
</gene>
<accession>A0A412ZEJ0</accession>
<dbReference type="GO" id="GO:0005829">
    <property type="term" value="C:cytosol"/>
    <property type="evidence" value="ECO:0007669"/>
    <property type="project" value="TreeGrafter"/>
</dbReference>
<dbReference type="AlphaFoldDB" id="A0A412ZEJ0"/>
<reference evidence="2 3" key="1">
    <citation type="submission" date="2018-08" db="EMBL/GenBank/DDBJ databases">
        <title>A genome reference for cultivated species of the human gut microbiota.</title>
        <authorList>
            <person name="Zou Y."/>
            <person name="Xue W."/>
            <person name="Luo G."/>
        </authorList>
    </citation>
    <scope>NUCLEOTIDE SEQUENCE [LARGE SCALE GENOMIC DNA]</scope>
    <source>
        <strain evidence="2 3">AF14-18</strain>
    </source>
</reference>
<dbReference type="GO" id="GO:0017057">
    <property type="term" value="F:6-phosphogluconolactonase activity"/>
    <property type="evidence" value="ECO:0007669"/>
    <property type="project" value="TreeGrafter"/>
</dbReference>
<dbReference type="Gene3D" id="2.130.10.10">
    <property type="entry name" value="YVTN repeat-like/Quinoprotein amine dehydrogenase"/>
    <property type="match status" value="1"/>
</dbReference>
<dbReference type="PANTHER" id="PTHR30344">
    <property type="entry name" value="6-PHOSPHOGLUCONOLACTONASE-RELATED"/>
    <property type="match status" value="1"/>
</dbReference>
<dbReference type="InterPro" id="IPR019405">
    <property type="entry name" value="Lactonase_7-beta_prop"/>
</dbReference>
<comment type="caution">
    <text evidence="2">The sequence shown here is derived from an EMBL/GenBank/DDBJ whole genome shotgun (WGS) entry which is preliminary data.</text>
</comment>
<sequence length="353" mass="38844">MMEYRIYAGTYAGADENGIFRYRMDGNSQILERQLALPGISNPSYLALSQNGTMMYAVMEDMEYHGNAGGGVCAIKCRENSLEILNSRGTTGTLPCHVTLDEEAGVIYAANYMSGSLSMFPLMPDGSLGEMSDCRQHKGKGPNTLRQEGPHVHFSGLSPEKDGIWCVDLGLDRILFYGIDVHTMTLSHRPERDIMLPKGTGPRHFVFQPGNAHRMYVVCELSSEVFAVNILKEGCQILQRISSLSAPNDKSSCAAIKCSEDGRFLYVSNRGDDSIAVFRIDPKNGLLHLVQIEKAGGRTPRDILVLKDMLLSANQDSNTITCFYRNEDTGILTRRTGETFCHAPVCLTAVPTA</sequence>
<dbReference type="SUPFAM" id="SSF51004">
    <property type="entry name" value="C-terminal (heme d1) domain of cytochrome cd1-nitrite reductase"/>
    <property type="match status" value="1"/>
</dbReference>
<organism evidence="2 3">
    <name type="scientific">Enterocloster bolteae</name>
    <dbReference type="NCBI Taxonomy" id="208479"/>
    <lineage>
        <taxon>Bacteria</taxon>
        <taxon>Bacillati</taxon>
        <taxon>Bacillota</taxon>
        <taxon>Clostridia</taxon>
        <taxon>Lachnospirales</taxon>
        <taxon>Lachnospiraceae</taxon>
        <taxon>Enterocloster</taxon>
    </lineage>
</organism>
<evidence type="ECO:0000313" key="2">
    <source>
        <dbReference type="EMBL" id="RGV78636.1"/>
    </source>
</evidence>
<protein>
    <submittedName>
        <fullName evidence="2">Lactonase family protein</fullName>
    </submittedName>
</protein>
<evidence type="ECO:0000256" key="1">
    <source>
        <dbReference type="ARBA" id="ARBA00005564"/>
    </source>
</evidence>
<dbReference type="InterPro" id="IPR015943">
    <property type="entry name" value="WD40/YVTN_repeat-like_dom_sf"/>
</dbReference>
<dbReference type="EMBL" id="QRZM01000001">
    <property type="protein sequence ID" value="RGV78636.1"/>
    <property type="molecule type" value="Genomic_DNA"/>
</dbReference>